<accession>A0A8A2V7I6</accession>
<dbReference type="SUPFAM" id="SSF51735">
    <property type="entry name" value="NAD(P)-binding Rossmann-fold domains"/>
    <property type="match status" value="1"/>
</dbReference>
<dbReference type="InterPro" id="IPR057326">
    <property type="entry name" value="KR_dom"/>
</dbReference>
<dbReference type="Proteomes" id="UP000663203">
    <property type="component" value="Chromosome"/>
</dbReference>
<dbReference type="FunFam" id="3.40.50.720:FF:000084">
    <property type="entry name" value="Short-chain dehydrogenase reductase"/>
    <property type="match status" value="1"/>
</dbReference>
<organism evidence="6 7">
    <name type="scientific">Haloterrigena alkaliphila</name>
    <dbReference type="NCBI Taxonomy" id="2816475"/>
    <lineage>
        <taxon>Archaea</taxon>
        <taxon>Methanobacteriati</taxon>
        <taxon>Methanobacteriota</taxon>
        <taxon>Stenosarchaea group</taxon>
        <taxon>Halobacteria</taxon>
        <taxon>Halobacteriales</taxon>
        <taxon>Natrialbaceae</taxon>
        <taxon>Haloterrigena</taxon>
    </lineage>
</organism>
<dbReference type="PANTHER" id="PTHR42760">
    <property type="entry name" value="SHORT-CHAIN DEHYDROGENASES/REDUCTASES FAMILY MEMBER"/>
    <property type="match status" value="1"/>
</dbReference>
<evidence type="ECO:0000256" key="4">
    <source>
        <dbReference type="SAM" id="MobiDB-lite"/>
    </source>
</evidence>
<dbReference type="RefSeq" id="WP_207287392.1">
    <property type="nucleotide sequence ID" value="NZ_CP071462.1"/>
</dbReference>
<dbReference type="CDD" id="cd05233">
    <property type="entry name" value="SDR_c"/>
    <property type="match status" value="1"/>
</dbReference>
<feature type="region of interest" description="Disordered" evidence="4">
    <location>
        <begin position="223"/>
        <end position="244"/>
    </location>
</feature>
<evidence type="ECO:0000259" key="5">
    <source>
        <dbReference type="SMART" id="SM00822"/>
    </source>
</evidence>
<dbReference type="GeneID" id="63187660"/>
<dbReference type="InterPro" id="IPR002347">
    <property type="entry name" value="SDR_fam"/>
</dbReference>
<dbReference type="EMBL" id="CP071462">
    <property type="protein sequence ID" value="QSW97773.1"/>
    <property type="molecule type" value="Genomic_DNA"/>
</dbReference>
<dbReference type="PRINTS" id="PR00080">
    <property type="entry name" value="SDRFAMILY"/>
</dbReference>
<comment type="similarity">
    <text evidence="1 3">Belongs to the short-chain dehydrogenases/reductases (SDR) family.</text>
</comment>
<evidence type="ECO:0000313" key="6">
    <source>
        <dbReference type="EMBL" id="QSW97773.1"/>
    </source>
</evidence>
<dbReference type="SMART" id="SM00822">
    <property type="entry name" value="PKS_KR"/>
    <property type="match status" value="1"/>
</dbReference>
<gene>
    <name evidence="6" type="ORF">J0X25_10105</name>
</gene>
<dbReference type="PANTHER" id="PTHR42760:SF133">
    <property type="entry name" value="3-OXOACYL-[ACYL-CARRIER-PROTEIN] REDUCTASE"/>
    <property type="match status" value="1"/>
</dbReference>
<dbReference type="InterPro" id="IPR020904">
    <property type="entry name" value="Sc_DH/Rdtase_CS"/>
</dbReference>
<evidence type="ECO:0000256" key="1">
    <source>
        <dbReference type="ARBA" id="ARBA00006484"/>
    </source>
</evidence>
<keyword evidence="7" id="KW-1185">Reference proteome</keyword>
<feature type="domain" description="Ketoreductase" evidence="5">
    <location>
        <begin position="7"/>
        <end position="200"/>
    </location>
</feature>
<evidence type="ECO:0000256" key="3">
    <source>
        <dbReference type="RuleBase" id="RU000363"/>
    </source>
</evidence>
<reference evidence="6 7" key="1">
    <citation type="submission" date="2021-03" db="EMBL/GenBank/DDBJ databases">
        <title>Haloterrigena longa sp. nov. and Haloterrigena limicola sp. nov., extremely halophilic archaea isolated from a salt lake.</title>
        <authorList>
            <person name="Henglin C."/>
        </authorList>
    </citation>
    <scope>NUCLEOTIDE SEQUENCE [LARGE SCALE GENOMIC DNA]</scope>
    <source>
        <strain evidence="6 7">KZCA68</strain>
    </source>
</reference>
<dbReference type="GO" id="GO:0016616">
    <property type="term" value="F:oxidoreductase activity, acting on the CH-OH group of donors, NAD or NADP as acceptor"/>
    <property type="evidence" value="ECO:0007669"/>
    <property type="project" value="UniProtKB-ARBA"/>
</dbReference>
<dbReference type="Gene3D" id="3.40.50.720">
    <property type="entry name" value="NAD(P)-binding Rossmann-like Domain"/>
    <property type="match status" value="1"/>
</dbReference>
<dbReference type="AlphaFoldDB" id="A0A8A2V7I6"/>
<dbReference type="Pfam" id="PF00106">
    <property type="entry name" value="adh_short"/>
    <property type="match status" value="1"/>
</dbReference>
<evidence type="ECO:0000313" key="7">
    <source>
        <dbReference type="Proteomes" id="UP000663203"/>
    </source>
</evidence>
<evidence type="ECO:0000256" key="2">
    <source>
        <dbReference type="ARBA" id="ARBA00023002"/>
    </source>
</evidence>
<dbReference type="KEGG" id="hakz:J0X25_10105"/>
<name>A0A8A2V7I6_9EURY</name>
<protein>
    <submittedName>
        <fullName evidence="6">SDR family oxidoreductase</fullName>
    </submittedName>
</protein>
<dbReference type="PROSITE" id="PS00061">
    <property type="entry name" value="ADH_SHORT"/>
    <property type="match status" value="1"/>
</dbReference>
<proteinExistence type="inferred from homology"/>
<sequence>MSTLDEDVIVVTGASRGLGRAMVERFAEEGARVVLTARDEDRMNEIAAELPGESLVVPADVRDSEAVEQVIDRTIDEFGRIDTLVNNAGVSLLGMYDERNRLEDISEEDWDTVLEVNLKGVFLFTRAVLPHMYEQEHGNVINISSGLGRHAIGGAAPYVSSKWGLEGLTRTTALEGEEHGVTANALDPGGRVDTDIWAHLPDEEREQILDPDVMNDAAVLLASQGPDGVSGESMPAEEWEQRLG</sequence>
<keyword evidence="2" id="KW-0560">Oxidoreductase</keyword>
<dbReference type="InterPro" id="IPR036291">
    <property type="entry name" value="NAD(P)-bd_dom_sf"/>
</dbReference>
<dbReference type="PRINTS" id="PR00081">
    <property type="entry name" value="GDHRDH"/>
</dbReference>